<evidence type="ECO:0000256" key="6">
    <source>
        <dbReference type="ARBA" id="ARBA00022737"/>
    </source>
</evidence>
<feature type="repeat" description="PPR" evidence="14">
    <location>
        <begin position="704"/>
        <end position="738"/>
    </location>
</feature>
<feature type="region of interest" description="Disordered" evidence="17">
    <location>
        <begin position="1541"/>
        <end position="1562"/>
    </location>
</feature>
<feature type="repeat" description="PPR" evidence="14">
    <location>
        <begin position="633"/>
        <end position="667"/>
    </location>
</feature>
<evidence type="ECO:0000256" key="14">
    <source>
        <dbReference type="PROSITE-ProRule" id="PRU00708"/>
    </source>
</evidence>
<evidence type="ECO:0000256" key="2">
    <source>
        <dbReference type="ARBA" id="ARBA00004319"/>
    </source>
</evidence>
<dbReference type="FunFam" id="1.25.40.10:FF:001181">
    <property type="entry name" value="PPR containing plant-like protein"/>
    <property type="match status" value="1"/>
</dbReference>
<dbReference type="InterPro" id="IPR036249">
    <property type="entry name" value="Thioredoxin-like_sf"/>
</dbReference>
<dbReference type="InterPro" id="IPR011990">
    <property type="entry name" value="TPR-like_helical_dom_sf"/>
</dbReference>
<keyword evidence="6" id="KW-0677">Repeat</keyword>
<dbReference type="InterPro" id="IPR005788">
    <property type="entry name" value="PDI_thioredoxin-like_dom"/>
</dbReference>
<feature type="repeat" description="PPR" evidence="14">
    <location>
        <begin position="499"/>
        <end position="533"/>
    </location>
</feature>
<dbReference type="InterPro" id="IPR017937">
    <property type="entry name" value="Thioredoxin_CS"/>
</dbReference>
<evidence type="ECO:0000256" key="12">
    <source>
        <dbReference type="ARBA" id="ARBA00023284"/>
    </source>
</evidence>
<keyword evidence="9 13" id="KW-1015">Disulfide bond</keyword>
<feature type="disulfide bond" description="Redox-active" evidence="13">
    <location>
        <begin position="1107"/>
        <end position="1110"/>
    </location>
</feature>
<evidence type="ECO:0000256" key="9">
    <source>
        <dbReference type="ARBA" id="ARBA00023157"/>
    </source>
</evidence>
<dbReference type="GO" id="GO:0006950">
    <property type="term" value="P:response to stress"/>
    <property type="evidence" value="ECO:0007669"/>
    <property type="project" value="UniProtKB-ARBA"/>
</dbReference>
<evidence type="ECO:0000313" key="20">
    <source>
        <dbReference type="Proteomes" id="UP000095767"/>
    </source>
</evidence>
<gene>
    <name evidence="19" type="ORF">BAE44_0009031</name>
</gene>
<dbReference type="OrthoDB" id="1886324at2759"/>
<dbReference type="FunFam" id="3.40.30.10:FF:000150">
    <property type="entry name" value="Protein disulfide-isomerase"/>
    <property type="match status" value="1"/>
</dbReference>
<dbReference type="Gene3D" id="1.25.40.10">
    <property type="entry name" value="Tetratricopeptide repeat domain"/>
    <property type="match status" value="8"/>
</dbReference>
<dbReference type="GO" id="GO:0003756">
    <property type="term" value="F:protein disulfide isomerase activity"/>
    <property type="evidence" value="ECO:0007669"/>
    <property type="project" value="UniProtKB-EC"/>
</dbReference>
<protein>
    <recommendedName>
        <fullName evidence="4 16">Protein disulfide-isomerase</fullName>
        <ecNumber evidence="4 16">5.3.4.1</ecNumber>
    </recommendedName>
</protein>
<dbReference type="PANTHER" id="PTHR47926">
    <property type="entry name" value="PENTATRICOPEPTIDE REPEAT-CONTAINING PROTEIN"/>
    <property type="match status" value="1"/>
</dbReference>
<dbReference type="Pfam" id="PF13041">
    <property type="entry name" value="PPR_2"/>
    <property type="match status" value="4"/>
</dbReference>
<dbReference type="CDD" id="cd02995">
    <property type="entry name" value="PDI_a_PDI_a'_C"/>
    <property type="match status" value="1"/>
</dbReference>
<evidence type="ECO:0000256" key="16">
    <source>
        <dbReference type="RuleBase" id="RU361130"/>
    </source>
</evidence>
<evidence type="ECO:0000256" key="13">
    <source>
        <dbReference type="PIRSR" id="PIRSR605792-51"/>
    </source>
</evidence>
<dbReference type="PANTHER" id="PTHR47926:SF433">
    <property type="entry name" value="PENTATRICOPEPTIDE REPEAT-CONTAINING PROTEIN"/>
    <property type="match status" value="1"/>
</dbReference>
<dbReference type="InterPro" id="IPR002885">
    <property type="entry name" value="PPR_rpt"/>
</dbReference>
<dbReference type="InterPro" id="IPR046848">
    <property type="entry name" value="E_motif"/>
</dbReference>
<organism evidence="19 20">
    <name type="scientific">Dichanthelium oligosanthes</name>
    <dbReference type="NCBI Taxonomy" id="888268"/>
    <lineage>
        <taxon>Eukaryota</taxon>
        <taxon>Viridiplantae</taxon>
        <taxon>Streptophyta</taxon>
        <taxon>Embryophyta</taxon>
        <taxon>Tracheophyta</taxon>
        <taxon>Spermatophyta</taxon>
        <taxon>Magnoliopsida</taxon>
        <taxon>Liliopsida</taxon>
        <taxon>Poales</taxon>
        <taxon>Poaceae</taxon>
        <taxon>PACMAD clade</taxon>
        <taxon>Panicoideae</taxon>
        <taxon>Panicodae</taxon>
        <taxon>Paniceae</taxon>
        <taxon>Dichantheliinae</taxon>
        <taxon>Dichanthelium</taxon>
    </lineage>
</organism>
<dbReference type="GO" id="GO:0009451">
    <property type="term" value="P:RNA modification"/>
    <property type="evidence" value="ECO:0007669"/>
    <property type="project" value="InterPro"/>
</dbReference>
<feature type="repeat" description="PPR" evidence="14">
    <location>
        <begin position="602"/>
        <end position="632"/>
    </location>
</feature>
<keyword evidence="8" id="KW-0809">Transit peptide</keyword>
<dbReference type="CDD" id="cd02982">
    <property type="entry name" value="PDI_b'_family"/>
    <property type="match status" value="1"/>
</dbReference>
<dbReference type="NCBIfam" id="TIGR01130">
    <property type="entry name" value="ER_PDI_fam"/>
    <property type="match status" value="1"/>
</dbReference>
<keyword evidence="11 16" id="KW-0413">Isomerase</keyword>
<dbReference type="PROSITE" id="PS51375">
    <property type="entry name" value="PPR"/>
    <property type="match status" value="9"/>
</dbReference>
<dbReference type="EMBL" id="LWDX02026579">
    <property type="protein sequence ID" value="OEL29952.1"/>
    <property type="molecule type" value="Genomic_DNA"/>
</dbReference>
<feature type="disulfide bond" description="Redox-active" evidence="13">
    <location>
        <begin position="1451"/>
        <end position="1454"/>
    </location>
</feature>
<evidence type="ECO:0000256" key="10">
    <source>
        <dbReference type="ARBA" id="ARBA00023180"/>
    </source>
</evidence>
<dbReference type="PROSITE" id="PS00194">
    <property type="entry name" value="THIOREDOXIN_1"/>
    <property type="match status" value="2"/>
</dbReference>
<dbReference type="FunFam" id="3.40.30.10:FF:000152">
    <property type="entry name" value="Protein disulfide-isomerase"/>
    <property type="match status" value="1"/>
</dbReference>
<evidence type="ECO:0000259" key="18">
    <source>
        <dbReference type="PROSITE" id="PS51352"/>
    </source>
</evidence>
<name>A0A1E5VXW3_9POAL</name>
<evidence type="ECO:0000256" key="4">
    <source>
        <dbReference type="ARBA" id="ARBA00012723"/>
    </source>
</evidence>
<feature type="repeat" description="PPR" evidence="14">
    <location>
        <begin position="873"/>
        <end position="907"/>
    </location>
</feature>
<dbReference type="STRING" id="888268.A0A1E5VXW3"/>
<comment type="catalytic activity">
    <reaction evidence="1 16">
        <text>Catalyzes the rearrangement of -S-S- bonds in proteins.</text>
        <dbReference type="EC" id="5.3.4.1"/>
    </reaction>
</comment>
<reference evidence="19 20" key="1">
    <citation type="submission" date="2016-09" db="EMBL/GenBank/DDBJ databases">
        <title>The draft genome of Dichanthelium oligosanthes: A C3 panicoid grass species.</title>
        <authorList>
            <person name="Studer A.J."/>
            <person name="Schnable J.C."/>
            <person name="Brutnell T.P."/>
        </authorList>
    </citation>
    <scope>NUCLEOTIDE SEQUENCE [LARGE SCALE GENOMIC DNA]</scope>
    <source>
        <strain evidence="20">cv. Kellogg 1175</strain>
        <tissue evidence="19">Leaf</tissue>
    </source>
</reference>
<dbReference type="Gene3D" id="3.40.30.10">
    <property type="entry name" value="Glutaredoxin"/>
    <property type="match status" value="4"/>
</dbReference>
<dbReference type="FunFam" id="1.25.40.10:FF:001093">
    <property type="entry name" value="Pentatricopeptide repeat-containing protein At2g34400"/>
    <property type="match status" value="1"/>
</dbReference>
<evidence type="ECO:0000256" key="1">
    <source>
        <dbReference type="ARBA" id="ARBA00001182"/>
    </source>
</evidence>
<feature type="repeat" description="PPR" evidence="14">
    <location>
        <begin position="115"/>
        <end position="149"/>
    </location>
</feature>
<feature type="repeat" description="PPR" evidence="14">
    <location>
        <begin position="216"/>
        <end position="250"/>
    </location>
</feature>
<dbReference type="Pfam" id="PF00085">
    <property type="entry name" value="Thioredoxin"/>
    <property type="match status" value="2"/>
</dbReference>
<dbReference type="PRINTS" id="PR00421">
    <property type="entry name" value="THIOREDOXIN"/>
</dbReference>
<keyword evidence="10" id="KW-0325">Glycoprotein</keyword>
<keyword evidence="20" id="KW-1185">Reference proteome</keyword>
<dbReference type="FunFam" id="1.25.40.10:FF:000073">
    <property type="entry name" value="Pentatricopeptide repeat-containing protein chloroplastic"/>
    <property type="match status" value="1"/>
</dbReference>
<dbReference type="CDD" id="cd02981">
    <property type="entry name" value="PDI_b_family"/>
    <property type="match status" value="1"/>
</dbReference>
<dbReference type="PROSITE" id="PS51352">
    <property type="entry name" value="THIOREDOXIN_2"/>
    <property type="match status" value="2"/>
</dbReference>
<evidence type="ECO:0000256" key="8">
    <source>
        <dbReference type="ARBA" id="ARBA00022946"/>
    </source>
</evidence>
<comment type="caution">
    <text evidence="19">The sequence shown here is derived from an EMBL/GenBank/DDBJ whole genome shotgun (WGS) entry which is preliminary data.</text>
</comment>
<dbReference type="InterPro" id="IPR013766">
    <property type="entry name" value="Thioredoxin_domain"/>
</dbReference>
<evidence type="ECO:0000313" key="19">
    <source>
        <dbReference type="EMBL" id="OEL29952.1"/>
    </source>
</evidence>
<accession>A0A1E5VXW3</accession>
<evidence type="ECO:0000256" key="17">
    <source>
        <dbReference type="SAM" id="MobiDB-lite"/>
    </source>
</evidence>
<keyword evidence="7" id="KW-0256">Endoplasmic reticulum</keyword>
<feature type="repeat" description="PPR" evidence="14">
    <location>
        <begin position="766"/>
        <end position="800"/>
    </location>
</feature>
<dbReference type="FunFam" id="3.40.30.10:FF:000143">
    <property type="entry name" value="Protein disulfide-isomerase"/>
    <property type="match status" value="1"/>
</dbReference>
<dbReference type="Proteomes" id="UP000095767">
    <property type="component" value="Unassembled WGS sequence"/>
</dbReference>
<feature type="repeat" description="PPR" evidence="14">
    <location>
        <begin position="348"/>
        <end position="382"/>
    </location>
</feature>
<feature type="domain" description="Thioredoxin" evidence="18">
    <location>
        <begin position="1401"/>
        <end position="1528"/>
    </location>
</feature>
<dbReference type="FunFam" id="1.25.40.10:FF:002422">
    <property type="entry name" value="Pentatricopeptide repeat-containing protein"/>
    <property type="match status" value="1"/>
</dbReference>
<evidence type="ECO:0000256" key="5">
    <source>
        <dbReference type="ARBA" id="ARBA00022729"/>
    </source>
</evidence>
<feature type="domain" description="Thioredoxin" evidence="18">
    <location>
        <begin position="1060"/>
        <end position="1189"/>
    </location>
</feature>
<evidence type="ECO:0000256" key="15">
    <source>
        <dbReference type="RuleBase" id="RU004208"/>
    </source>
</evidence>
<dbReference type="CDD" id="cd02961">
    <property type="entry name" value="PDI_a_family"/>
    <property type="match status" value="1"/>
</dbReference>
<dbReference type="InterPro" id="IPR005792">
    <property type="entry name" value="Prot_disulphide_isomerase"/>
</dbReference>
<dbReference type="NCBIfam" id="TIGR01126">
    <property type="entry name" value="pdi_dom"/>
    <property type="match status" value="1"/>
</dbReference>
<comment type="similarity">
    <text evidence="3 15">Belongs to the protein disulfide isomerase family.</text>
</comment>
<dbReference type="EC" id="5.3.4.1" evidence="4 16"/>
<keyword evidence="5" id="KW-0732">Signal</keyword>
<dbReference type="GO" id="GO:0003723">
    <property type="term" value="F:RNA binding"/>
    <property type="evidence" value="ECO:0007669"/>
    <property type="project" value="InterPro"/>
</dbReference>
<proteinExistence type="inferred from homology"/>
<dbReference type="FunFam" id="1.25.40.10:FF:000950">
    <property type="entry name" value="Pentatricopeptide repeat-containing protein"/>
    <property type="match status" value="1"/>
</dbReference>
<dbReference type="FunFam" id="3.40.30.10:FF:000184">
    <property type="entry name" value="Protein disulfide-isomerase"/>
    <property type="match status" value="1"/>
</dbReference>
<evidence type="ECO:0000256" key="11">
    <source>
        <dbReference type="ARBA" id="ARBA00023235"/>
    </source>
</evidence>
<dbReference type="Pfam" id="PF13848">
    <property type="entry name" value="Thioredoxin_6"/>
    <property type="match status" value="1"/>
</dbReference>
<dbReference type="Pfam" id="PF01535">
    <property type="entry name" value="PPR"/>
    <property type="match status" value="7"/>
</dbReference>
<dbReference type="SUPFAM" id="SSF52833">
    <property type="entry name" value="Thioredoxin-like"/>
    <property type="match status" value="4"/>
</dbReference>
<keyword evidence="12 13" id="KW-0676">Redox-active center</keyword>
<comment type="subcellular location">
    <subcellularLocation>
        <location evidence="2">Endoplasmic reticulum lumen</location>
    </subcellularLocation>
</comment>
<evidence type="ECO:0000256" key="3">
    <source>
        <dbReference type="ARBA" id="ARBA00006347"/>
    </source>
</evidence>
<dbReference type="NCBIfam" id="TIGR00756">
    <property type="entry name" value="PPR"/>
    <property type="match status" value="7"/>
</dbReference>
<sequence length="1562" mass="171053">MAAASAAAASTVSAISYHVAAGHLFAAIDALPACSGSSLLPDTLYASLFRLATSRSSLAAARRVASHLASSSSSSLSTSSSFTPTFLFNRAIESLAACGSLADARELFEAMPRRDGGSWNAIISAASRAGHPAEAFSLFSDMNSVGIRPKDVTLASVLACCAACLDLRGAQQLHGHIAKRGFQSNVILATALVDVYGKCLLLADAKRAFDGILQPNDISWNVIIRRYLLAGMGDMAVQMFSRMVWAGVRPLVYTVTHAMLACRDNCALKEGKCIHTFVLRHGYEHHVHVRSSVVDMYAKCGNIDAAQRLFNLAPTKDVVMSTSIVSGLAACGRIADAKRVFDGMEQHNLVSWNAMLTGYVRSMDLTSALDLFQQMRQETNELDAVTIGSVLNACTGLLDLAKVRLLLDARRLYRAPLGGMARNLHGGHELVAHLRASSPLADLLRAAPSLPAARAAHARVLRSPFAGETFLLNTLVSAYARLGRLRDARRVFDGTPLRNTFSYNALLSAYARLGRPDEARALFDAIPDPDQCSYNAIVAALARHGRGHAEDALRFLAAMHADDFVLNAYSFASALSACSAEKDPRTGEQVHGLVRKSPHVEDVHIGSALVDMYAKCERPEDAHRVFDAMRERNVVSWNSLITCYEQNGPVGKALVLFVEMMGAGYIPDEVTLASVVSACAGLAAEREGRQVHARVVKCDRFREDMVLNNALVDMYAKCGRTWEARYIFDSMASRSVVSETSMLTGYAKSANVEGAQVVFSQMVEKNVIAWNVLIAGYAQNGEEEEALRLFVRLKRESVWPTHYTYGNVLNACGNIADLQLGQQAHVHVLKEGFRFDFGPESDVFVGNSLVDMYLKTGSIDDGAKVFERMAARDNVSWNAMIVGYAQNGRARDALRLFERMLCSKESPDSVTMIGVLSACGHSGLVEEGRRYFQSMTADHGITPSRDHYTCMIDLLGRAGHLNEVEELIKNMPMEPDSVLWASLLGACRLHKNVELGEWAARKLFEIDPENSGPYVLLSNMYAEMGKWTDVFRVRRSMKDRGVTMAVSLVLPFTLLLTSVFLLSGPSLAKAETAVELGEAVLTLDAGNFSEVVAKHQFIVVEFYAPWCGHCKQLAPEYEKAAAVLRKQDPLVVLAKVDAYDERNKEIKDKYQVHSYPTIKIMENGGNNVRGYGGPRDADGIVEYLKKQVGPASIELKSVEEAAHSISDKGVVLVGVFPEFAGVDYENFMAVAEKKRSDYDFFHTSDAGILPRGDQAVKGPVVRLFKPFDELFVDSQEFDKDALEKFIEVSGFPTVVTFDADPINHKFLERYYSTPSAKAMLFLNFSDDRIEAFKSQIQGAAKQFSANNISFLIGDVEAADRAFQYFGLKENDVPLLFVIAQGGKYLNPTIDPDQVIPWLKQYTYGNLKPYIKSEPIPKVNDQPVKVVVADSIDDIVFNSGKNVLLEFYAPWCGHCRKLAPILEEVAVSMQDDEDVVIAKMDGTANDIPTDFAVEGYPTIYFYSTTGDLYSYNGGRTAEDIISFIKKHKGPQAGAVDEVAQTGAGAVDEGTEPSSPSELLKDEL</sequence>
<dbReference type="GO" id="GO:0005788">
    <property type="term" value="C:endoplasmic reticulum lumen"/>
    <property type="evidence" value="ECO:0007669"/>
    <property type="project" value="UniProtKB-SubCell"/>
</dbReference>
<dbReference type="InterPro" id="IPR046960">
    <property type="entry name" value="PPR_At4g14850-like_plant"/>
</dbReference>
<evidence type="ECO:0000256" key="7">
    <source>
        <dbReference type="ARBA" id="ARBA00022824"/>
    </source>
</evidence>
<dbReference type="Pfam" id="PF20431">
    <property type="entry name" value="E_motif"/>
    <property type="match status" value="1"/>
</dbReference>
<dbReference type="SUPFAM" id="SSF48452">
    <property type="entry name" value="TPR-like"/>
    <property type="match status" value="1"/>
</dbReference>